<protein>
    <submittedName>
        <fullName evidence="1">Uncharacterized protein</fullName>
    </submittedName>
</protein>
<keyword evidence="2" id="KW-1185">Reference proteome</keyword>
<evidence type="ECO:0000313" key="1">
    <source>
        <dbReference type="EMBL" id="KAH8033589.1"/>
    </source>
</evidence>
<accession>A0A9J6EHJ0</accession>
<dbReference type="AlphaFoldDB" id="A0A9J6EHJ0"/>
<reference evidence="1" key="2">
    <citation type="submission" date="2021-09" db="EMBL/GenBank/DDBJ databases">
        <authorList>
            <person name="Jia N."/>
            <person name="Wang J."/>
            <person name="Shi W."/>
            <person name="Du L."/>
            <person name="Sun Y."/>
            <person name="Zhan W."/>
            <person name="Jiang J."/>
            <person name="Wang Q."/>
            <person name="Zhang B."/>
            <person name="Ji P."/>
            <person name="Sakyi L.B."/>
            <person name="Cui X."/>
            <person name="Yuan T."/>
            <person name="Jiang B."/>
            <person name="Yang W."/>
            <person name="Lam T.T.-Y."/>
            <person name="Chang Q."/>
            <person name="Ding S."/>
            <person name="Wang X."/>
            <person name="Zhu J."/>
            <person name="Ruan X."/>
            <person name="Zhao L."/>
            <person name="Wei J."/>
            <person name="Que T."/>
            <person name="Du C."/>
            <person name="Cheng J."/>
            <person name="Dai P."/>
            <person name="Han X."/>
            <person name="Huang E."/>
            <person name="Gao Y."/>
            <person name="Liu J."/>
            <person name="Shao H."/>
            <person name="Ye R."/>
            <person name="Li L."/>
            <person name="Wei W."/>
            <person name="Wang X."/>
            <person name="Wang C."/>
            <person name="Huo Q."/>
            <person name="Li W."/>
            <person name="Guo W."/>
            <person name="Chen H."/>
            <person name="Chen S."/>
            <person name="Zhou L."/>
            <person name="Zhou L."/>
            <person name="Ni X."/>
            <person name="Tian J."/>
            <person name="Zhou Y."/>
            <person name="Sheng Y."/>
            <person name="Liu T."/>
            <person name="Pan Y."/>
            <person name="Xia L."/>
            <person name="Li J."/>
            <person name="Zhao F."/>
            <person name="Cao W."/>
        </authorList>
    </citation>
    <scope>NUCLEOTIDE SEQUENCE</scope>
    <source>
        <strain evidence="1">Rmic-2018</strain>
        <tissue evidence="1">Larvae</tissue>
    </source>
</reference>
<organism evidence="1 2">
    <name type="scientific">Rhipicephalus microplus</name>
    <name type="common">Cattle tick</name>
    <name type="synonym">Boophilus microplus</name>
    <dbReference type="NCBI Taxonomy" id="6941"/>
    <lineage>
        <taxon>Eukaryota</taxon>
        <taxon>Metazoa</taxon>
        <taxon>Ecdysozoa</taxon>
        <taxon>Arthropoda</taxon>
        <taxon>Chelicerata</taxon>
        <taxon>Arachnida</taxon>
        <taxon>Acari</taxon>
        <taxon>Parasitiformes</taxon>
        <taxon>Ixodida</taxon>
        <taxon>Ixodoidea</taxon>
        <taxon>Ixodidae</taxon>
        <taxon>Rhipicephalinae</taxon>
        <taxon>Rhipicephalus</taxon>
        <taxon>Boophilus</taxon>
    </lineage>
</organism>
<dbReference type="Proteomes" id="UP000821866">
    <property type="component" value="Chromosome 2"/>
</dbReference>
<reference evidence="1" key="1">
    <citation type="journal article" date="2020" name="Cell">
        <title>Large-Scale Comparative Analyses of Tick Genomes Elucidate Their Genetic Diversity and Vector Capacities.</title>
        <authorList>
            <consortium name="Tick Genome and Microbiome Consortium (TIGMIC)"/>
            <person name="Jia N."/>
            <person name="Wang J."/>
            <person name="Shi W."/>
            <person name="Du L."/>
            <person name="Sun Y."/>
            <person name="Zhan W."/>
            <person name="Jiang J.F."/>
            <person name="Wang Q."/>
            <person name="Zhang B."/>
            <person name="Ji P."/>
            <person name="Bell-Sakyi L."/>
            <person name="Cui X.M."/>
            <person name="Yuan T.T."/>
            <person name="Jiang B.G."/>
            <person name="Yang W.F."/>
            <person name="Lam T.T."/>
            <person name="Chang Q.C."/>
            <person name="Ding S.J."/>
            <person name="Wang X.J."/>
            <person name="Zhu J.G."/>
            <person name="Ruan X.D."/>
            <person name="Zhao L."/>
            <person name="Wei J.T."/>
            <person name="Ye R.Z."/>
            <person name="Que T.C."/>
            <person name="Du C.H."/>
            <person name="Zhou Y.H."/>
            <person name="Cheng J.X."/>
            <person name="Dai P.F."/>
            <person name="Guo W.B."/>
            <person name="Han X.H."/>
            <person name="Huang E.J."/>
            <person name="Li L.F."/>
            <person name="Wei W."/>
            <person name="Gao Y.C."/>
            <person name="Liu J.Z."/>
            <person name="Shao H.Z."/>
            <person name="Wang X."/>
            <person name="Wang C.C."/>
            <person name="Yang T.C."/>
            <person name="Huo Q.B."/>
            <person name="Li W."/>
            <person name="Chen H.Y."/>
            <person name="Chen S.E."/>
            <person name="Zhou L.G."/>
            <person name="Ni X.B."/>
            <person name="Tian J.H."/>
            <person name="Sheng Y."/>
            <person name="Liu T."/>
            <person name="Pan Y.S."/>
            <person name="Xia L.Y."/>
            <person name="Li J."/>
            <person name="Zhao F."/>
            <person name="Cao W.C."/>
        </authorList>
    </citation>
    <scope>NUCLEOTIDE SEQUENCE</scope>
    <source>
        <strain evidence="1">Rmic-2018</strain>
    </source>
</reference>
<sequence length="238" mass="25836">MTERFARGSGRPLVTKQKSMDDVLSELQGNAMFLSVTHALLEEYSGLKLAPRSDEETTPLTALHFDPAHIRKCGSCARNCLRPRNVPLARRALGTAWPAGPREAARAKALARTRPNSSARSSITSTSFFHPVRRALNGRSSLVQELGACEGDMIVGMDVQLRPLASSLLFAVVRGSWHTPPSGGDAANVVRHDALRGSAVSRPWDARPVIAVVALKRHGAPPRQRANYGAARQLLPRR</sequence>
<gene>
    <name evidence="1" type="ORF">HPB51_014495</name>
</gene>
<dbReference type="EMBL" id="JABSTU010000004">
    <property type="protein sequence ID" value="KAH8033589.1"/>
    <property type="molecule type" value="Genomic_DNA"/>
</dbReference>
<proteinExistence type="predicted"/>
<evidence type="ECO:0000313" key="2">
    <source>
        <dbReference type="Proteomes" id="UP000821866"/>
    </source>
</evidence>
<comment type="caution">
    <text evidence="1">The sequence shown here is derived from an EMBL/GenBank/DDBJ whole genome shotgun (WGS) entry which is preliminary data.</text>
</comment>
<name>A0A9J6EHJ0_RHIMP</name>